<dbReference type="CDD" id="cd16914">
    <property type="entry name" value="EcfT"/>
    <property type="match status" value="1"/>
</dbReference>
<keyword evidence="7" id="KW-1185">Reference proteome</keyword>
<evidence type="ECO:0000256" key="3">
    <source>
        <dbReference type="ARBA" id="ARBA00022989"/>
    </source>
</evidence>
<keyword evidence="2 5" id="KW-0812">Transmembrane</keyword>
<reference evidence="7" key="1">
    <citation type="journal article" date="2019" name="Int. J. Syst. Evol. Microbiol.">
        <title>The Global Catalogue of Microorganisms (GCM) 10K type strain sequencing project: providing services to taxonomists for standard genome sequencing and annotation.</title>
        <authorList>
            <consortium name="The Broad Institute Genomics Platform"/>
            <consortium name="The Broad Institute Genome Sequencing Center for Infectious Disease"/>
            <person name="Wu L."/>
            <person name="Ma J."/>
        </authorList>
    </citation>
    <scope>NUCLEOTIDE SEQUENCE [LARGE SCALE GENOMIC DNA]</scope>
    <source>
        <strain evidence="7">KCTC 19466</strain>
    </source>
</reference>
<feature type="transmembrane region" description="Helical" evidence="5">
    <location>
        <begin position="35"/>
        <end position="61"/>
    </location>
</feature>
<evidence type="ECO:0000313" key="6">
    <source>
        <dbReference type="EMBL" id="GHD01274.1"/>
    </source>
</evidence>
<sequence length="255" mass="25891">MLSAARLHPFTPLAVAAAVVTTTTALGTWWVSLAVVLGCLALAAAAGVLARLAVASLAILAPAWGSQLIIHGLAGRAGEHVIAAAGPLRVTSEGLETAAGLGARLAVLVVAGLLCALLVDTHDLVAAVDSSPAPPQVGYLVAATLSLLPQLAARQRAIGEAQTLRGARAGRGPSGWWTRLRLRAVPLVLSSVHDAADRAPHLAARGFPPRSRVTRLRRVPDSTAQRRVRRLALAAAVVGPVAVLGVPVLLPAGGA</sequence>
<feature type="transmembrane region" description="Helical" evidence="5">
    <location>
        <begin position="231"/>
        <end position="250"/>
    </location>
</feature>
<dbReference type="Proteomes" id="UP000642819">
    <property type="component" value="Unassembled WGS sequence"/>
</dbReference>
<evidence type="ECO:0000256" key="2">
    <source>
        <dbReference type="ARBA" id="ARBA00022692"/>
    </source>
</evidence>
<name>A0ABQ3GDA1_9MICC</name>
<gene>
    <name evidence="6" type="ORF">GCM10008096_05190</name>
</gene>
<dbReference type="InterPro" id="IPR003339">
    <property type="entry name" value="ABC/ECF_trnsptr_transmembrane"/>
</dbReference>
<evidence type="ECO:0000256" key="1">
    <source>
        <dbReference type="ARBA" id="ARBA00004141"/>
    </source>
</evidence>
<proteinExistence type="predicted"/>
<evidence type="ECO:0008006" key="8">
    <source>
        <dbReference type="Google" id="ProtNLM"/>
    </source>
</evidence>
<keyword evidence="4 5" id="KW-0472">Membrane</keyword>
<keyword evidence="3 5" id="KW-1133">Transmembrane helix</keyword>
<organism evidence="6 7">
    <name type="scientific">Zhihengliuella salsuginis</name>
    <dbReference type="NCBI Taxonomy" id="578222"/>
    <lineage>
        <taxon>Bacteria</taxon>
        <taxon>Bacillati</taxon>
        <taxon>Actinomycetota</taxon>
        <taxon>Actinomycetes</taxon>
        <taxon>Micrococcales</taxon>
        <taxon>Micrococcaceae</taxon>
        <taxon>Zhihengliuella</taxon>
    </lineage>
</organism>
<comment type="subcellular location">
    <subcellularLocation>
        <location evidence="1">Membrane</location>
        <topology evidence="1">Multi-pass membrane protein</topology>
    </subcellularLocation>
</comment>
<protein>
    <recommendedName>
        <fullName evidence="8">Energy-coupling factor transport system permease protein</fullName>
    </recommendedName>
</protein>
<dbReference type="EMBL" id="BMXK01000002">
    <property type="protein sequence ID" value="GHD01274.1"/>
    <property type="molecule type" value="Genomic_DNA"/>
</dbReference>
<accession>A0ABQ3GDA1</accession>
<dbReference type="Pfam" id="PF02361">
    <property type="entry name" value="CbiQ"/>
    <property type="match status" value="1"/>
</dbReference>
<evidence type="ECO:0000313" key="7">
    <source>
        <dbReference type="Proteomes" id="UP000642819"/>
    </source>
</evidence>
<dbReference type="RefSeq" id="WP_189348564.1">
    <property type="nucleotide sequence ID" value="NZ_BMXK01000002.1"/>
</dbReference>
<comment type="caution">
    <text evidence="6">The sequence shown here is derived from an EMBL/GenBank/DDBJ whole genome shotgun (WGS) entry which is preliminary data.</text>
</comment>
<evidence type="ECO:0000256" key="5">
    <source>
        <dbReference type="SAM" id="Phobius"/>
    </source>
</evidence>
<evidence type="ECO:0000256" key="4">
    <source>
        <dbReference type="ARBA" id="ARBA00023136"/>
    </source>
</evidence>